<dbReference type="EMBL" id="GBXM01003837">
    <property type="protein sequence ID" value="JAI04741.1"/>
    <property type="molecule type" value="Transcribed_RNA"/>
</dbReference>
<proteinExistence type="predicted"/>
<protein>
    <submittedName>
        <fullName evidence="1">Uncharacterized protein</fullName>
    </submittedName>
</protein>
<sequence>MGNVLQPSFLCIIQETNGIILHDINNWKNNTTFYFFLLNNYKSLILIFFSKAFL</sequence>
<evidence type="ECO:0000313" key="1">
    <source>
        <dbReference type="EMBL" id="JAI04741.1"/>
    </source>
</evidence>
<accession>A0A0E9XSD4</accession>
<dbReference type="AlphaFoldDB" id="A0A0E9XSD4"/>
<name>A0A0E9XSD4_ANGAN</name>
<reference evidence="1" key="2">
    <citation type="journal article" date="2015" name="Fish Shellfish Immunol.">
        <title>Early steps in the European eel (Anguilla anguilla)-Vibrio vulnificus interaction in the gills: Role of the RtxA13 toxin.</title>
        <authorList>
            <person name="Callol A."/>
            <person name="Pajuelo D."/>
            <person name="Ebbesson L."/>
            <person name="Teles M."/>
            <person name="MacKenzie S."/>
            <person name="Amaro C."/>
        </authorList>
    </citation>
    <scope>NUCLEOTIDE SEQUENCE</scope>
</reference>
<organism evidence="1">
    <name type="scientific">Anguilla anguilla</name>
    <name type="common">European freshwater eel</name>
    <name type="synonym">Muraena anguilla</name>
    <dbReference type="NCBI Taxonomy" id="7936"/>
    <lineage>
        <taxon>Eukaryota</taxon>
        <taxon>Metazoa</taxon>
        <taxon>Chordata</taxon>
        <taxon>Craniata</taxon>
        <taxon>Vertebrata</taxon>
        <taxon>Euteleostomi</taxon>
        <taxon>Actinopterygii</taxon>
        <taxon>Neopterygii</taxon>
        <taxon>Teleostei</taxon>
        <taxon>Anguilliformes</taxon>
        <taxon>Anguillidae</taxon>
        <taxon>Anguilla</taxon>
    </lineage>
</organism>
<reference evidence="1" key="1">
    <citation type="submission" date="2014-11" db="EMBL/GenBank/DDBJ databases">
        <authorList>
            <person name="Amaro Gonzalez C."/>
        </authorList>
    </citation>
    <scope>NUCLEOTIDE SEQUENCE</scope>
</reference>